<reference evidence="20" key="1">
    <citation type="submission" date="2023-05" db="EMBL/GenBank/DDBJ databases">
        <authorList>
            <person name="Zhang X."/>
        </authorList>
    </citation>
    <scope>NUCLEOTIDE SEQUENCE</scope>
    <source>
        <strain evidence="20">YF14B1</strain>
    </source>
</reference>
<dbReference type="InterPro" id="IPR050445">
    <property type="entry name" value="Bact_polysacc_biosynth/exp"/>
</dbReference>
<evidence type="ECO:0000256" key="11">
    <source>
        <dbReference type="ARBA" id="ARBA00022840"/>
    </source>
</evidence>
<evidence type="ECO:0000256" key="1">
    <source>
        <dbReference type="ARBA" id="ARBA00004429"/>
    </source>
</evidence>
<gene>
    <name evidence="20" type="ORF">QNI16_31105</name>
</gene>
<feature type="transmembrane region" description="Helical" evidence="16">
    <location>
        <begin position="17"/>
        <end position="35"/>
    </location>
</feature>
<evidence type="ECO:0000256" key="2">
    <source>
        <dbReference type="ARBA" id="ARBA00007316"/>
    </source>
</evidence>
<dbReference type="InterPro" id="IPR025669">
    <property type="entry name" value="AAA_dom"/>
</dbReference>
<dbReference type="NCBIfam" id="TIGR01007">
    <property type="entry name" value="eps_fam"/>
    <property type="match status" value="1"/>
</dbReference>
<evidence type="ECO:0000256" key="9">
    <source>
        <dbReference type="ARBA" id="ARBA00022741"/>
    </source>
</evidence>
<evidence type="ECO:0000256" key="4">
    <source>
        <dbReference type="ARBA" id="ARBA00011903"/>
    </source>
</evidence>
<dbReference type="RefSeq" id="WP_313986931.1">
    <property type="nucleotide sequence ID" value="NZ_JASJOS010000017.1"/>
</dbReference>
<dbReference type="EC" id="2.7.10.2" evidence="4"/>
<evidence type="ECO:0000256" key="8">
    <source>
        <dbReference type="ARBA" id="ARBA00022692"/>
    </source>
</evidence>
<evidence type="ECO:0000256" key="16">
    <source>
        <dbReference type="SAM" id="Phobius"/>
    </source>
</evidence>
<dbReference type="GO" id="GO:0005886">
    <property type="term" value="C:plasma membrane"/>
    <property type="evidence" value="ECO:0007669"/>
    <property type="project" value="UniProtKB-SubCell"/>
</dbReference>
<comment type="catalytic activity">
    <reaction evidence="15">
        <text>L-tyrosyl-[protein] + ATP = O-phospho-L-tyrosyl-[protein] + ADP + H(+)</text>
        <dbReference type="Rhea" id="RHEA:10596"/>
        <dbReference type="Rhea" id="RHEA-COMP:10136"/>
        <dbReference type="Rhea" id="RHEA-COMP:20101"/>
        <dbReference type="ChEBI" id="CHEBI:15378"/>
        <dbReference type="ChEBI" id="CHEBI:30616"/>
        <dbReference type="ChEBI" id="CHEBI:46858"/>
        <dbReference type="ChEBI" id="CHEBI:61978"/>
        <dbReference type="ChEBI" id="CHEBI:456216"/>
        <dbReference type="EC" id="2.7.10.2"/>
    </reaction>
</comment>
<feature type="domain" description="Tyrosine-protein kinase G-rich" evidence="19">
    <location>
        <begin position="460"/>
        <end position="533"/>
    </location>
</feature>
<protein>
    <recommendedName>
        <fullName evidence="4">non-specific protein-tyrosine kinase</fullName>
        <ecNumber evidence="4">2.7.10.2</ecNumber>
    </recommendedName>
</protein>
<comment type="subcellular location">
    <subcellularLocation>
        <location evidence="1">Cell inner membrane</location>
        <topology evidence="1">Multi-pass membrane protein</topology>
    </subcellularLocation>
</comment>
<evidence type="ECO:0000256" key="12">
    <source>
        <dbReference type="ARBA" id="ARBA00022989"/>
    </source>
</evidence>
<dbReference type="InterPro" id="IPR027417">
    <property type="entry name" value="P-loop_NTPase"/>
</dbReference>
<dbReference type="InterPro" id="IPR005702">
    <property type="entry name" value="Wzc-like_C"/>
</dbReference>
<dbReference type="Pfam" id="PF13807">
    <property type="entry name" value="GNVR"/>
    <property type="match status" value="1"/>
</dbReference>
<dbReference type="Proteomes" id="UP001241110">
    <property type="component" value="Unassembled WGS sequence"/>
</dbReference>
<dbReference type="CDD" id="cd05387">
    <property type="entry name" value="BY-kinase"/>
    <property type="match status" value="1"/>
</dbReference>
<keyword evidence="14" id="KW-0829">Tyrosine-protein kinase</keyword>
<name>A0AAE3QYA7_9BACT</name>
<keyword evidence="6" id="KW-0997">Cell inner membrane</keyword>
<feature type="domain" description="AAA" evidence="18">
    <location>
        <begin position="593"/>
        <end position="749"/>
    </location>
</feature>
<keyword evidence="11" id="KW-0067">ATP-binding</keyword>
<evidence type="ECO:0000313" key="20">
    <source>
        <dbReference type="EMBL" id="MDJ1484989.1"/>
    </source>
</evidence>
<keyword evidence="5" id="KW-1003">Cell membrane</keyword>
<evidence type="ECO:0000256" key="14">
    <source>
        <dbReference type="ARBA" id="ARBA00023137"/>
    </source>
</evidence>
<sequence length="778" mass="87920">MEDIDVRLVLAKFLRKWHFFAISVGLMLVVAFIYLRSTEKKYMVQASVQLKEQNLNEKGSDDKKFINGLELLENNAAIEDEIGILTSYSVVKQTVEKLENYTNIYKTDSKLKFKPVEKFFSKEVYHQDIEIRLLKNRPQLIDAPIQISFLDKHTFLVEVQEHNATVYDYRSQKPLGIQDEVIFSQKGVIGKPFVSPLISFMLVPAKTREAEFWNNDYYFVNRSVKDLAESYQQKLSVAPIAEKSNIVSLSLQGTVPEKEALFLNMLSSVYVNNDLQKRNQLGMNALSFIDNQIDKVSNTLNKVEGSLEKFRSQSNVIDVGVSAQSYTDLLNQLEEKQVDRKTQLMYYQYIADYLARSATMDGVVTPSAAGINDPSLTKLLEDLNTLNKERVSVAYNSNADNNPVLKVLDQKISNTKKTLADNVQGLIQSSQIALNENQHRVDEVKARINQLPANERNLNTIQRKFQLNDDVYKYLLQKRAEASIAIASSAPDKSIVDQARQVGSKPVSPNATLTYLMAIMLGLIFPAGYLSVKDYMHKRIEGEDQLEKETQLSVVASIMFDSNSKKYRPLTTHPYNDSAFQEIRHYIRFKNQQVIAVTSMASNEGKTYCAINLAVAFAKAGHKTLLIDTDFYQSDVGTVFNLETAPGLIDFLPDPSKVVVNQTSIPSLDVISAGQASESSRAAFLRSSLEKLLAELRHTYTYIIIDTCPVGLISDYLLFASCVDYTLVVVRSDVTKRENIGRLNTILNRHNLKNKSALVYNATRVSKELTNYYKKIAS</sequence>
<dbReference type="PANTHER" id="PTHR32309">
    <property type="entry name" value="TYROSINE-PROTEIN KINASE"/>
    <property type="match status" value="1"/>
</dbReference>
<keyword evidence="12 16" id="KW-1133">Transmembrane helix</keyword>
<proteinExistence type="inferred from homology"/>
<evidence type="ECO:0000256" key="7">
    <source>
        <dbReference type="ARBA" id="ARBA00022679"/>
    </source>
</evidence>
<keyword evidence="8 16" id="KW-0812">Transmembrane</keyword>
<evidence type="ECO:0000256" key="5">
    <source>
        <dbReference type="ARBA" id="ARBA00022475"/>
    </source>
</evidence>
<accession>A0AAE3QYA7</accession>
<dbReference type="GO" id="GO:0005524">
    <property type="term" value="F:ATP binding"/>
    <property type="evidence" value="ECO:0007669"/>
    <property type="project" value="UniProtKB-KW"/>
</dbReference>
<evidence type="ECO:0000256" key="3">
    <source>
        <dbReference type="ARBA" id="ARBA00008883"/>
    </source>
</evidence>
<organism evidence="20 21">
    <name type="scientific">Xanthocytophaga flava</name>
    <dbReference type="NCBI Taxonomy" id="3048013"/>
    <lineage>
        <taxon>Bacteria</taxon>
        <taxon>Pseudomonadati</taxon>
        <taxon>Bacteroidota</taxon>
        <taxon>Cytophagia</taxon>
        <taxon>Cytophagales</taxon>
        <taxon>Rhodocytophagaceae</taxon>
        <taxon>Xanthocytophaga</taxon>
    </lineage>
</organism>
<evidence type="ECO:0000256" key="13">
    <source>
        <dbReference type="ARBA" id="ARBA00023136"/>
    </source>
</evidence>
<keyword evidence="9" id="KW-0547">Nucleotide-binding</keyword>
<dbReference type="EMBL" id="JASJOS010000017">
    <property type="protein sequence ID" value="MDJ1484989.1"/>
    <property type="molecule type" value="Genomic_DNA"/>
</dbReference>
<dbReference type="SUPFAM" id="SSF52540">
    <property type="entry name" value="P-loop containing nucleoside triphosphate hydrolases"/>
    <property type="match status" value="1"/>
</dbReference>
<evidence type="ECO:0000256" key="6">
    <source>
        <dbReference type="ARBA" id="ARBA00022519"/>
    </source>
</evidence>
<dbReference type="Gene3D" id="3.40.50.300">
    <property type="entry name" value="P-loop containing nucleotide triphosphate hydrolases"/>
    <property type="match status" value="1"/>
</dbReference>
<evidence type="ECO:0000256" key="15">
    <source>
        <dbReference type="ARBA" id="ARBA00051245"/>
    </source>
</evidence>
<evidence type="ECO:0000313" key="21">
    <source>
        <dbReference type="Proteomes" id="UP001241110"/>
    </source>
</evidence>
<dbReference type="Pfam" id="PF13614">
    <property type="entry name" value="AAA_31"/>
    <property type="match status" value="1"/>
</dbReference>
<evidence type="ECO:0000259" key="19">
    <source>
        <dbReference type="Pfam" id="PF13807"/>
    </source>
</evidence>
<evidence type="ECO:0000256" key="10">
    <source>
        <dbReference type="ARBA" id="ARBA00022777"/>
    </source>
</evidence>
<feature type="domain" description="Polysaccharide chain length determinant N-terminal" evidence="17">
    <location>
        <begin position="2"/>
        <end position="98"/>
    </location>
</feature>
<dbReference type="InterPro" id="IPR032807">
    <property type="entry name" value="GNVR"/>
</dbReference>
<dbReference type="InterPro" id="IPR003856">
    <property type="entry name" value="LPS_length_determ_N"/>
</dbReference>
<keyword evidence="13 16" id="KW-0472">Membrane</keyword>
<dbReference type="AlphaFoldDB" id="A0AAE3QYA7"/>
<keyword evidence="7 20" id="KW-0808">Transferase</keyword>
<evidence type="ECO:0000259" key="18">
    <source>
        <dbReference type="Pfam" id="PF13614"/>
    </source>
</evidence>
<evidence type="ECO:0000259" key="17">
    <source>
        <dbReference type="Pfam" id="PF02706"/>
    </source>
</evidence>
<comment type="similarity">
    <text evidence="3">Belongs to the etk/wzc family.</text>
</comment>
<keyword evidence="10" id="KW-0418">Kinase</keyword>
<dbReference type="GO" id="GO:0004715">
    <property type="term" value="F:non-membrane spanning protein tyrosine kinase activity"/>
    <property type="evidence" value="ECO:0007669"/>
    <property type="project" value="UniProtKB-EC"/>
</dbReference>
<dbReference type="Pfam" id="PF02706">
    <property type="entry name" value="Wzz"/>
    <property type="match status" value="1"/>
</dbReference>
<dbReference type="PANTHER" id="PTHR32309:SF13">
    <property type="entry name" value="FERRIC ENTEROBACTIN TRANSPORT PROTEIN FEPE"/>
    <property type="match status" value="1"/>
</dbReference>
<comment type="caution">
    <text evidence="20">The sequence shown here is derived from an EMBL/GenBank/DDBJ whole genome shotgun (WGS) entry which is preliminary data.</text>
</comment>
<comment type="similarity">
    <text evidence="2">Belongs to the CpsD/CapB family.</text>
</comment>